<dbReference type="GO" id="GO:0071526">
    <property type="term" value="P:semaphorin-plexin signaling pathway"/>
    <property type="evidence" value="ECO:0007669"/>
    <property type="project" value="TreeGrafter"/>
</dbReference>
<dbReference type="InterPro" id="IPR015943">
    <property type="entry name" value="WD40/YVTN_repeat-like_dom_sf"/>
</dbReference>
<dbReference type="PANTHER" id="PTHR11036:SF90">
    <property type="entry name" value="SEMAPHORIN 2B, ISOFORM D-RELATED"/>
    <property type="match status" value="1"/>
</dbReference>
<reference evidence="5" key="2">
    <citation type="submission" date="2021-09" db="EMBL/GenBank/DDBJ databases">
        <authorList>
            <person name="Jia N."/>
            <person name="Wang J."/>
            <person name="Shi W."/>
            <person name="Du L."/>
            <person name="Sun Y."/>
            <person name="Zhan W."/>
            <person name="Jiang J."/>
            <person name="Wang Q."/>
            <person name="Zhang B."/>
            <person name="Ji P."/>
            <person name="Sakyi L.B."/>
            <person name="Cui X."/>
            <person name="Yuan T."/>
            <person name="Jiang B."/>
            <person name="Yang W."/>
            <person name="Lam T.T.-Y."/>
            <person name="Chang Q."/>
            <person name="Ding S."/>
            <person name="Wang X."/>
            <person name="Zhu J."/>
            <person name="Ruan X."/>
            <person name="Zhao L."/>
            <person name="Wei J."/>
            <person name="Que T."/>
            <person name="Du C."/>
            <person name="Cheng J."/>
            <person name="Dai P."/>
            <person name="Han X."/>
            <person name="Huang E."/>
            <person name="Gao Y."/>
            <person name="Liu J."/>
            <person name="Shao H."/>
            <person name="Ye R."/>
            <person name="Li L."/>
            <person name="Wei W."/>
            <person name="Wang X."/>
            <person name="Wang C."/>
            <person name="Huo Q."/>
            <person name="Li W."/>
            <person name="Guo W."/>
            <person name="Chen H."/>
            <person name="Chen S."/>
            <person name="Zhou L."/>
            <person name="Zhou L."/>
            <person name="Ni X."/>
            <person name="Tian J."/>
            <person name="Zhou Y."/>
            <person name="Sheng Y."/>
            <person name="Liu T."/>
            <person name="Pan Y."/>
            <person name="Xia L."/>
            <person name="Li J."/>
            <person name="Zhao F."/>
            <person name="Cao W."/>
        </authorList>
    </citation>
    <scope>NUCLEOTIDE SEQUENCE</scope>
    <source>
        <strain evidence="5">Rmic-2018</strain>
        <tissue evidence="5">Larvae</tissue>
    </source>
</reference>
<organism evidence="5 6">
    <name type="scientific">Rhipicephalus microplus</name>
    <name type="common">Cattle tick</name>
    <name type="synonym">Boophilus microplus</name>
    <dbReference type="NCBI Taxonomy" id="6941"/>
    <lineage>
        <taxon>Eukaryota</taxon>
        <taxon>Metazoa</taxon>
        <taxon>Ecdysozoa</taxon>
        <taxon>Arthropoda</taxon>
        <taxon>Chelicerata</taxon>
        <taxon>Arachnida</taxon>
        <taxon>Acari</taxon>
        <taxon>Parasitiformes</taxon>
        <taxon>Ixodida</taxon>
        <taxon>Ixodoidea</taxon>
        <taxon>Ixodidae</taxon>
        <taxon>Rhipicephalinae</taxon>
        <taxon>Rhipicephalus</taxon>
        <taxon>Boophilus</taxon>
    </lineage>
</organism>
<dbReference type="VEuPathDB" id="VectorBase:LOC119187895"/>
<feature type="domain" description="Sema" evidence="4">
    <location>
        <begin position="648"/>
        <end position="917"/>
    </location>
</feature>
<evidence type="ECO:0000256" key="2">
    <source>
        <dbReference type="SAM" id="MobiDB-lite"/>
    </source>
</evidence>
<dbReference type="SUPFAM" id="SSF101912">
    <property type="entry name" value="Sema domain"/>
    <property type="match status" value="2"/>
</dbReference>
<feature type="transmembrane region" description="Helical" evidence="3">
    <location>
        <begin position="56"/>
        <end position="82"/>
    </location>
</feature>
<dbReference type="Gene3D" id="2.130.10.10">
    <property type="entry name" value="YVTN repeat-like/Quinoprotein amine dehydrogenase"/>
    <property type="match status" value="2"/>
</dbReference>
<gene>
    <name evidence="5" type="ORF">HPB51_008267</name>
</gene>
<protein>
    <recommendedName>
        <fullName evidence="4">Sema domain-containing protein</fullName>
    </recommendedName>
</protein>
<name>A0A9J6EYZ9_RHIMP</name>
<dbReference type="GO" id="GO:0005886">
    <property type="term" value="C:plasma membrane"/>
    <property type="evidence" value="ECO:0007669"/>
    <property type="project" value="TreeGrafter"/>
</dbReference>
<reference evidence="5" key="1">
    <citation type="journal article" date="2020" name="Cell">
        <title>Large-Scale Comparative Analyses of Tick Genomes Elucidate Their Genetic Diversity and Vector Capacities.</title>
        <authorList>
            <consortium name="Tick Genome and Microbiome Consortium (TIGMIC)"/>
            <person name="Jia N."/>
            <person name="Wang J."/>
            <person name="Shi W."/>
            <person name="Du L."/>
            <person name="Sun Y."/>
            <person name="Zhan W."/>
            <person name="Jiang J.F."/>
            <person name="Wang Q."/>
            <person name="Zhang B."/>
            <person name="Ji P."/>
            <person name="Bell-Sakyi L."/>
            <person name="Cui X.M."/>
            <person name="Yuan T.T."/>
            <person name="Jiang B.G."/>
            <person name="Yang W.F."/>
            <person name="Lam T.T."/>
            <person name="Chang Q.C."/>
            <person name="Ding S.J."/>
            <person name="Wang X.J."/>
            <person name="Zhu J.G."/>
            <person name="Ruan X.D."/>
            <person name="Zhao L."/>
            <person name="Wei J.T."/>
            <person name="Ye R.Z."/>
            <person name="Que T.C."/>
            <person name="Du C.H."/>
            <person name="Zhou Y.H."/>
            <person name="Cheng J.X."/>
            <person name="Dai P.F."/>
            <person name="Guo W.B."/>
            <person name="Han X.H."/>
            <person name="Huang E.J."/>
            <person name="Li L.F."/>
            <person name="Wei W."/>
            <person name="Gao Y.C."/>
            <person name="Liu J.Z."/>
            <person name="Shao H.Z."/>
            <person name="Wang X."/>
            <person name="Wang C.C."/>
            <person name="Yang T.C."/>
            <person name="Huo Q.B."/>
            <person name="Li W."/>
            <person name="Chen H.Y."/>
            <person name="Chen S.E."/>
            <person name="Zhou L.G."/>
            <person name="Ni X.B."/>
            <person name="Tian J.H."/>
            <person name="Sheng Y."/>
            <person name="Liu T."/>
            <person name="Pan Y.S."/>
            <person name="Xia L.Y."/>
            <person name="Li J."/>
            <person name="Zhao F."/>
            <person name="Cao W.C."/>
        </authorList>
    </citation>
    <scope>NUCLEOTIDE SEQUENCE</scope>
    <source>
        <strain evidence="5">Rmic-2018</strain>
    </source>
</reference>
<dbReference type="EMBL" id="JABSTU010000001">
    <property type="protein sequence ID" value="KAH8039674.1"/>
    <property type="molecule type" value="Genomic_DNA"/>
</dbReference>
<sequence length="917" mass="101105">MSTSRSSSAHSDAGSTKSSRALSGAEDDERPDRQPAAAGGPRPQQWPDAVRVQTPYVYMICGALLAMVVTGFVGSLVTLIALPGCLRGQEDVSPCAPQSAMPRSTKHQPTKPPQTPVTPPTPSAPAVYAAPSAANPSTPVEPVAPSATTVPVAPVVPVVPGLVDPPVKVFTQGKLFYRSAYVDESRGHLFVGAKEKLFKLPLDDITSPDLKLGKDVDCRNHIRVVQPIRDGSTLYICGTNSRAPTDWQIQAADLTLVPAANQVPMVGTNESEKAEGRCPYYVYQSSESLWLDDAPSNGSSSVVALTTLSTGVHGLFRYGVSNPRGLRLRSDDSRAVQKPVLVGAFSTAEHAYFVFREEGVERKACGSRNLSTVARVCKNEIGDSAQNAEPWTSLMKVRLRCIDNASANFSFDEIHASYWVPDLDNGVLFGAFVSIARTWDGVAHYDSAVCAFSLQDIERELANSTFYELTQGGMYTLSHPLPLSQVLSPRPGVTCPPGPRTISTADTVFWVTHPLVTQTPKQRHKRLFYAHSGVAFRSLVAFVLNETSTSPIYAMMHESHYQNLSQQNVIPQNLHTHGHHAYQEQQPKLEAEHQIYRSIAIPQQGSKHELSKWTRSHRSKIGEQWERARSLNRSGIDQRFSRFWSNPHNTIDHRSHHAADNVAHYYDKDHYHDNTRYYDDVYYYNQRDNLFKLSLDDISGQPLQVLHLPAPQESIQNCTAFGGGKLGKDVDCRNHIREVLPIRDGSMLYVCGTNSRSPTDWQVRASDLTLVPAEERVFITGSNETWKGGRTLLVFRLRQQSVAVARFVNTMFLDRVRSIADDAPLSGVSSVVAMWRLRNGRSAIYRSAVPNVDPNKPVYSFLLTDPADTAKFNVPNAVDALSTASHAYFVYREDAAERQACGVRVASALGRVCKVGR</sequence>
<keyword evidence="6" id="KW-1185">Reference proteome</keyword>
<dbReference type="GO" id="GO:0007411">
    <property type="term" value="P:axon guidance"/>
    <property type="evidence" value="ECO:0007669"/>
    <property type="project" value="TreeGrafter"/>
</dbReference>
<comment type="caution">
    <text evidence="1">Lacks conserved residue(s) required for the propagation of feature annotation.</text>
</comment>
<dbReference type="GO" id="GO:0030335">
    <property type="term" value="P:positive regulation of cell migration"/>
    <property type="evidence" value="ECO:0007669"/>
    <property type="project" value="TreeGrafter"/>
</dbReference>
<comment type="caution">
    <text evidence="5">The sequence shown here is derived from an EMBL/GenBank/DDBJ whole genome shotgun (WGS) entry which is preliminary data.</text>
</comment>
<accession>A0A9J6EYZ9</accession>
<dbReference type="AlphaFoldDB" id="A0A9J6EYZ9"/>
<dbReference type="PANTHER" id="PTHR11036">
    <property type="entry name" value="SEMAPHORIN"/>
    <property type="match status" value="1"/>
</dbReference>
<feature type="region of interest" description="Disordered" evidence="2">
    <location>
        <begin position="1"/>
        <end position="47"/>
    </location>
</feature>
<evidence type="ECO:0000313" key="6">
    <source>
        <dbReference type="Proteomes" id="UP000821866"/>
    </source>
</evidence>
<dbReference type="Pfam" id="PF01403">
    <property type="entry name" value="Sema"/>
    <property type="match status" value="1"/>
</dbReference>
<dbReference type="SMART" id="SM00630">
    <property type="entry name" value="Sema"/>
    <property type="match status" value="1"/>
</dbReference>
<dbReference type="GO" id="GO:0045499">
    <property type="term" value="F:chemorepellent activity"/>
    <property type="evidence" value="ECO:0007669"/>
    <property type="project" value="TreeGrafter"/>
</dbReference>
<dbReference type="InterPro" id="IPR001627">
    <property type="entry name" value="Semap_dom"/>
</dbReference>
<dbReference type="PROSITE" id="PS51004">
    <property type="entry name" value="SEMA"/>
    <property type="match status" value="2"/>
</dbReference>
<proteinExistence type="predicted"/>
<feature type="region of interest" description="Disordered" evidence="2">
    <location>
        <begin position="91"/>
        <end position="123"/>
    </location>
</feature>
<keyword evidence="3" id="KW-0812">Transmembrane</keyword>
<keyword evidence="3" id="KW-1133">Transmembrane helix</keyword>
<dbReference type="InterPro" id="IPR027231">
    <property type="entry name" value="Semaphorin"/>
</dbReference>
<evidence type="ECO:0000313" key="5">
    <source>
        <dbReference type="EMBL" id="KAH8039674.1"/>
    </source>
</evidence>
<dbReference type="InterPro" id="IPR036352">
    <property type="entry name" value="Semap_dom_sf"/>
</dbReference>
<feature type="compositionally biased region" description="Pro residues" evidence="2">
    <location>
        <begin position="110"/>
        <end position="123"/>
    </location>
</feature>
<evidence type="ECO:0000259" key="4">
    <source>
        <dbReference type="PROSITE" id="PS51004"/>
    </source>
</evidence>
<evidence type="ECO:0000256" key="3">
    <source>
        <dbReference type="SAM" id="Phobius"/>
    </source>
</evidence>
<feature type="domain" description="Sema" evidence="4">
    <location>
        <begin position="147"/>
        <end position="623"/>
    </location>
</feature>
<evidence type="ECO:0000256" key="1">
    <source>
        <dbReference type="PROSITE-ProRule" id="PRU00352"/>
    </source>
</evidence>
<keyword evidence="3" id="KW-0472">Membrane</keyword>
<dbReference type="GO" id="GO:0030215">
    <property type="term" value="F:semaphorin receptor binding"/>
    <property type="evidence" value="ECO:0007669"/>
    <property type="project" value="InterPro"/>
</dbReference>
<dbReference type="Proteomes" id="UP000821866">
    <property type="component" value="Chromosome 1"/>
</dbReference>
<feature type="compositionally biased region" description="Low complexity" evidence="2">
    <location>
        <begin position="1"/>
        <end position="19"/>
    </location>
</feature>